<protein>
    <submittedName>
        <fullName evidence="1">Uncharacterized protein</fullName>
    </submittedName>
</protein>
<organism evidence="1 2">
    <name type="scientific">Diphasiastrum complanatum</name>
    <name type="common">Issler's clubmoss</name>
    <name type="synonym">Lycopodium complanatum</name>
    <dbReference type="NCBI Taxonomy" id="34168"/>
    <lineage>
        <taxon>Eukaryota</taxon>
        <taxon>Viridiplantae</taxon>
        <taxon>Streptophyta</taxon>
        <taxon>Embryophyta</taxon>
        <taxon>Tracheophyta</taxon>
        <taxon>Lycopodiopsida</taxon>
        <taxon>Lycopodiales</taxon>
        <taxon>Lycopodiaceae</taxon>
        <taxon>Lycopodioideae</taxon>
        <taxon>Diphasiastrum</taxon>
    </lineage>
</organism>
<evidence type="ECO:0000313" key="1">
    <source>
        <dbReference type="EMBL" id="KAJ7517607.1"/>
    </source>
</evidence>
<comment type="caution">
    <text evidence="1">The sequence shown here is derived from an EMBL/GenBank/DDBJ whole genome shotgun (WGS) entry which is preliminary data.</text>
</comment>
<accession>A0ACC2AKG1</accession>
<name>A0ACC2AKG1_DIPCM</name>
<gene>
    <name evidence="1" type="ORF">O6H91_21G031300</name>
</gene>
<reference evidence="2" key="1">
    <citation type="journal article" date="2024" name="Proc. Natl. Acad. Sci. U.S.A.">
        <title>Extraordinary preservation of gene collinearity over three hundred million years revealed in homosporous lycophytes.</title>
        <authorList>
            <person name="Li C."/>
            <person name="Wickell D."/>
            <person name="Kuo L.Y."/>
            <person name="Chen X."/>
            <person name="Nie B."/>
            <person name="Liao X."/>
            <person name="Peng D."/>
            <person name="Ji J."/>
            <person name="Jenkins J."/>
            <person name="Williams M."/>
            <person name="Shu S."/>
            <person name="Plott C."/>
            <person name="Barry K."/>
            <person name="Rajasekar S."/>
            <person name="Grimwood J."/>
            <person name="Han X."/>
            <person name="Sun S."/>
            <person name="Hou Z."/>
            <person name="He W."/>
            <person name="Dai G."/>
            <person name="Sun C."/>
            <person name="Schmutz J."/>
            <person name="Leebens-Mack J.H."/>
            <person name="Li F.W."/>
            <person name="Wang L."/>
        </authorList>
    </citation>
    <scope>NUCLEOTIDE SEQUENCE [LARGE SCALE GENOMIC DNA]</scope>
    <source>
        <strain evidence="2">cv. PW_Plant_1</strain>
    </source>
</reference>
<proteinExistence type="predicted"/>
<dbReference type="EMBL" id="CM055112">
    <property type="protein sequence ID" value="KAJ7517607.1"/>
    <property type="molecule type" value="Genomic_DNA"/>
</dbReference>
<dbReference type="Proteomes" id="UP001162992">
    <property type="component" value="Chromosome 21"/>
</dbReference>
<evidence type="ECO:0000313" key="2">
    <source>
        <dbReference type="Proteomes" id="UP001162992"/>
    </source>
</evidence>
<keyword evidence="2" id="KW-1185">Reference proteome</keyword>
<sequence>MARKEIAPSLIVSVLAFLAASLSAVRLPDALSEAEQPIIKQVTEADSPHAGFLDAAAALLNADAEFEKFVGKHGKVYASAEEYAHRLVVFKKNLVKAVEHQALDPTAVHGITQFSDLTEEEFENQLLGLKIPHHLKSANEAPLLPVDNLPQNFDWRDKGAVTAVKNQGSCGSCWAFSTTGALEGAHFLETGELVSLSEQQLVDCDHQTRAGQKEAESCTGILQCDPSQTSACDMGCNGGLMTNAYEYVIKAGGLESEKEYPYTGTDGKCKFDQSKTVAKVANFSTIPINENQIAANLVKRGPLSVGINAVFMQTYIGGVSCPIICSKWRLDHGVLIVGYGAKGFAPLRLSDVPYWIIKNSWGPNWGEQGYYKLCRGHGACGVNTMVSSVAAAAFTKTS</sequence>